<evidence type="ECO:0000259" key="6">
    <source>
        <dbReference type="Pfam" id="PF00155"/>
    </source>
</evidence>
<dbReference type="GO" id="GO:0008483">
    <property type="term" value="F:transaminase activity"/>
    <property type="evidence" value="ECO:0007669"/>
    <property type="project" value="UniProtKB-KW"/>
</dbReference>
<dbReference type="CDD" id="cd00609">
    <property type="entry name" value="AAT_like"/>
    <property type="match status" value="1"/>
</dbReference>
<dbReference type="NCBIfam" id="TIGR04350">
    <property type="entry name" value="C_S_lyase_PatB"/>
    <property type="match status" value="1"/>
</dbReference>
<keyword evidence="3" id="KW-0663">Pyridoxal phosphate</keyword>
<dbReference type="RefSeq" id="WP_211533453.1">
    <property type="nucleotide sequence ID" value="NZ_CP058560.1"/>
</dbReference>
<dbReference type="AlphaFoldDB" id="A0A8T8K3L8"/>
<organism evidence="7 8">
    <name type="scientific">Methanobacterium alkalithermotolerans</name>
    <dbReference type="NCBI Taxonomy" id="2731220"/>
    <lineage>
        <taxon>Archaea</taxon>
        <taxon>Methanobacteriati</taxon>
        <taxon>Methanobacteriota</taxon>
        <taxon>Methanomada group</taxon>
        <taxon>Methanobacteria</taxon>
        <taxon>Methanobacteriales</taxon>
        <taxon>Methanobacteriaceae</taxon>
        <taxon>Methanobacterium</taxon>
    </lineage>
</organism>
<evidence type="ECO:0000256" key="1">
    <source>
        <dbReference type="ARBA" id="ARBA00001933"/>
    </source>
</evidence>
<dbReference type="InterPro" id="IPR015421">
    <property type="entry name" value="PyrdxlP-dep_Trfase_major"/>
</dbReference>
<dbReference type="PANTHER" id="PTHR43525">
    <property type="entry name" value="PROTEIN MALY"/>
    <property type="match status" value="1"/>
</dbReference>
<keyword evidence="7" id="KW-0808">Transferase</keyword>
<protein>
    <recommendedName>
        <fullName evidence="2">cysteine-S-conjugate beta-lyase</fullName>
        <ecNumber evidence="2">4.4.1.13</ecNumber>
    </recommendedName>
</protein>
<comment type="similarity">
    <text evidence="5">Belongs to the class-II pyridoxal-phosphate-dependent aminotransferase family. MalY/PatB cystathionine beta-lyase subfamily.</text>
</comment>
<dbReference type="GO" id="GO:0030170">
    <property type="term" value="F:pyridoxal phosphate binding"/>
    <property type="evidence" value="ECO:0007669"/>
    <property type="project" value="InterPro"/>
</dbReference>
<dbReference type="SUPFAM" id="SSF53383">
    <property type="entry name" value="PLP-dependent transferases"/>
    <property type="match status" value="1"/>
</dbReference>
<dbReference type="PANTHER" id="PTHR43525:SF1">
    <property type="entry name" value="PROTEIN MALY"/>
    <property type="match status" value="1"/>
</dbReference>
<evidence type="ECO:0000256" key="5">
    <source>
        <dbReference type="ARBA" id="ARBA00037974"/>
    </source>
</evidence>
<dbReference type="OrthoDB" id="372018at2157"/>
<dbReference type="Proteomes" id="UP000681041">
    <property type="component" value="Chromosome"/>
</dbReference>
<proteinExistence type="inferred from homology"/>
<dbReference type="EC" id="4.4.1.13" evidence="2"/>
<keyword evidence="7" id="KW-0032">Aminotransferase</keyword>
<dbReference type="InterPro" id="IPR015422">
    <property type="entry name" value="PyrdxlP-dep_Trfase_small"/>
</dbReference>
<keyword evidence="4" id="KW-0456">Lyase</keyword>
<name>A0A8T8K3L8_9EURY</name>
<sequence>MKYDFNQIINRKKTNCLKWDGISSYFECEDLLPLWVADMDFPVAQPIVDALKKRAAHPFYGYTLPGKGVIESVIDRMWKKFKWKIKPEWILFTPGVVPALHVTVRSLTQPGDEILLQEPVYHPFFGVVKNSGCHIINNPLKLVKGRYEMDYVNLESKFHKNTRRLKNKSRIKAIIFCNPHNPVGRVWEKEEIKKMGEIVIGNGAVVISDEIHCEILFKGYEHISFATISPEFEQNCIVCTSPSKTFNLAGLEVSAIIIPNDEIRERYINTQSGIVPLPNLFGYTALEVAYKQGDEWLEQVMSYLQENLEFLKKYFTSRIPQIKIIEPQGTYLIWLDCRELGLDNESLKDFMQHKARVGLEDGYIFGEKGSGFMRMNIACPRIILEQAAERIEKQVSLLKK</sequence>
<dbReference type="EMBL" id="CP058560">
    <property type="protein sequence ID" value="QUH22509.1"/>
    <property type="molecule type" value="Genomic_DNA"/>
</dbReference>
<dbReference type="Pfam" id="PF00155">
    <property type="entry name" value="Aminotran_1_2"/>
    <property type="match status" value="1"/>
</dbReference>
<dbReference type="InterPro" id="IPR004839">
    <property type="entry name" value="Aminotransferase_I/II_large"/>
</dbReference>
<accession>A0A8T8K3L8</accession>
<dbReference type="InterPro" id="IPR027619">
    <property type="entry name" value="C-S_lyase_PatB-like"/>
</dbReference>
<evidence type="ECO:0000256" key="4">
    <source>
        <dbReference type="ARBA" id="ARBA00023239"/>
    </source>
</evidence>
<dbReference type="InterPro" id="IPR051798">
    <property type="entry name" value="Class-II_PLP-Dep_Aminotrans"/>
</dbReference>
<dbReference type="GeneID" id="64819373"/>
<keyword evidence="8" id="KW-1185">Reference proteome</keyword>
<dbReference type="GO" id="GO:0047804">
    <property type="term" value="F:cysteine-S-conjugate beta-lyase activity"/>
    <property type="evidence" value="ECO:0007669"/>
    <property type="project" value="UniProtKB-EC"/>
</dbReference>
<dbReference type="InterPro" id="IPR015424">
    <property type="entry name" value="PyrdxlP-dep_Trfase"/>
</dbReference>
<evidence type="ECO:0000313" key="7">
    <source>
        <dbReference type="EMBL" id="QUH22509.1"/>
    </source>
</evidence>
<comment type="cofactor">
    <cofactor evidence="1">
        <name>pyridoxal 5'-phosphate</name>
        <dbReference type="ChEBI" id="CHEBI:597326"/>
    </cofactor>
</comment>
<evidence type="ECO:0000256" key="2">
    <source>
        <dbReference type="ARBA" id="ARBA00012224"/>
    </source>
</evidence>
<dbReference type="Gene3D" id="3.90.1150.10">
    <property type="entry name" value="Aspartate Aminotransferase, domain 1"/>
    <property type="match status" value="1"/>
</dbReference>
<gene>
    <name evidence="7" type="ORF">HYG87_01375</name>
</gene>
<evidence type="ECO:0000256" key="3">
    <source>
        <dbReference type="ARBA" id="ARBA00022898"/>
    </source>
</evidence>
<reference evidence="7" key="1">
    <citation type="submission" date="2020-07" db="EMBL/GenBank/DDBJ databases">
        <title>Methanobacterium. sp. MethCan genome.</title>
        <authorList>
            <person name="Postec A."/>
            <person name="Quemeneur M."/>
        </authorList>
    </citation>
    <scope>NUCLEOTIDE SEQUENCE</scope>
    <source>
        <strain evidence="7">MethCAN</strain>
    </source>
</reference>
<dbReference type="KEGG" id="meme:HYG87_01375"/>
<feature type="domain" description="Aminotransferase class I/classII large" evidence="6">
    <location>
        <begin position="36"/>
        <end position="391"/>
    </location>
</feature>
<evidence type="ECO:0000313" key="8">
    <source>
        <dbReference type="Proteomes" id="UP000681041"/>
    </source>
</evidence>
<dbReference type="Gene3D" id="3.40.640.10">
    <property type="entry name" value="Type I PLP-dependent aspartate aminotransferase-like (Major domain)"/>
    <property type="match status" value="1"/>
</dbReference>